<feature type="DNA-binding region" description="Homeobox" evidence="5">
    <location>
        <begin position="246"/>
        <end position="308"/>
    </location>
</feature>
<evidence type="ECO:0000256" key="4">
    <source>
        <dbReference type="ARBA" id="ARBA00023242"/>
    </source>
</evidence>
<keyword evidence="4 5" id="KW-0539">Nucleus</keyword>
<sequence>MDETDLLNKCPDECFEHLLEQVKLNCSNSHNSATSSVLRKNVDELMDEMRTNEYFGALRSVLDDEKQKHEEICKQLATAMELLIVQSHGAKNKLRGDNVEDSDKLIPSVEQKMAECRDYCLSEELTDETEDKQLKLRMREVIENSINIENDIANINPLRFIQSVKAYDWTRIIAKSQNSHNFKNTINCIQIGRQLLLHHSEIRPITSTDLNFFESSIHISTHIWDAEVRDAVCSQLLLLKALGIGKRKKRQNFSNKITNILNNYFINHLSKPYPDEQTKLALAEQCGITLAQVSNWFGNKRIRYRKAQNKATKAALVDDK</sequence>
<keyword evidence="3 5" id="KW-0371">Homeobox</keyword>
<dbReference type="InterPro" id="IPR008422">
    <property type="entry name" value="KN_HD"/>
</dbReference>
<dbReference type="InterPro" id="IPR050224">
    <property type="entry name" value="TALE_homeobox"/>
</dbReference>
<dbReference type="OrthoDB" id="4187154at2759"/>
<evidence type="ECO:0000256" key="3">
    <source>
        <dbReference type="ARBA" id="ARBA00023155"/>
    </source>
</evidence>
<dbReference type="AlphaFoldDB" id="A0A6V7VJT2"/>
<accession>A0A6V7VJT2</accession>
<dbReference type="GO" id="GO:0000987">
    <property type="term" value="F:cis-regulatory region sequence-specific DNA binding"/>
    <property type="evidence" value="ECO:0007669"/>
    <property type="project" value="UniProtKB-ARBA"/>
</dbReference>
<dbReference type="Pfam" id="PF05920">
    <property type="entry name" value="Homeobox_KN"/>
    <property type="match status" value="1"/>
</dbReference>
<comment type="caution">
    <text evidence="7">The sequence shown here is derived from an EMBL/GenBank/DDBJ whole genome shotgun (WGS) entry which is preliminary data.</text>
</comment>
<evidence type="ECO:0000313" key="8">
    <source>
        <dbReference type="Proteomes" id="UP000580250"/>
    </source>
</evidence>
<gene>
    <name evidence="7" type="ORF">MENT_LOCUS26929</name>
</gene>
<dbReference type="Gene3D" id="1.10.10.60">
    <property type="entry name" value="Homeodomain-like"/>
    <property type="match status" value="1"/>
</dbReference>
<dbReference type="InterPro" id="IPR001356">
    <property type="entry name" value="HD"/>
</dbReference>
<dbReference type="InterPro" id="IPR009057">
    <property type="entry name" value="Homeodomain-like_sf"/>
</dbReference>
<dbReference type="PANTHER" id="PTHR11850">
    <property type="entry name" value="HOMEOBOX PROTEIN TRANSCRIPTION FACTORS"/>
    <property type="match status" value="1"/>
</dbReference>
<dbReference type="PROSITE" id="PS00027">
    <property type="entry name" value="HOMEOBOX_1"/>
    <property type="match status" value="1"/>
</dbReference>
<dbReference type="CDD" id="cd00086">
    <property type="entry name" value="homeodomain"/>
    <property type="match status" value="1"/>
</dbReference>
<evidence type="ECO:0000259" key="6">
    <source>
        <dbReference type="PROSITE" id="PS50071"/>
    </source>
</evidence>
<dbReference type="GO" id="GO:0005634">
    <property type="term" value="C:nucleus"/>
    <property type="evidence" value="ECO:0007669"/>
    <property type="project" value="UniProtKB-SubCell"/>
</dbReference>
<evidence type="ECO:0000256" key="2">
    <source>
        <dbReference type="ARBA" id="ARBA00023125"/>
    </source>
</evidence>
<name>A0A6V7VJT2_MELEN</name>
<evidence type="ECO:0000313" key="7">
    <source>
        <dbReference type="EMBL" id="CAD2175215.1"/>
    </source>
</evidence>
<dbReference type="PROSITE" id="PS50071">
    <property type="entry name" value="HOMEOBOX_2"/>
    <property type="match status" value="1"/>
</dbReference>
<proteinExistence type="predicted"/>
<dbReference type="Proteomes" id="UP000580250">
    <property type="component" value="Unassembled WGS sequence"/>
</dbReference>
<dbReference type="InterPro" id="IPR017970">
    <property type="entry name" value="Homeobox_CS"/>
</dbReference>
<keyword evidence="2 5" id="KW-0238">DNA-binding</keyword>
<organism evidence="7 8">
    <name type="scientific">Meloidogyne enterolobii</name>
    <name type="common">Root-knot nematode worm</name>
    <name type="synonym">Meloidogyne mayaguensis</name>
    <dbReference type="NCBI Taxonomy" id="390850"/>
    <lineage>
        <taxon>Eukaryota</taxon>
        <taxon>Metazoa</taxon>
        <taxon>Ecdysozoa</taxon>
        <taxon>Nematoda</taxon>
        <taxon>Chromadorea</taxon>
        <taxon>Rhabditida</taxon>
        <taxon>Tylenchina</taxon>
        <taxon>Tylenchomorpha</taxon>
        <taxon>Tylenchoidea</taxon>
        <taxon>Meloidogynidae</taxon>
        <taxon>Meloidogyninae</taxon>
        <taxon>Meloidogyne</taxon>
    </lineage>
</organism>
<dbReference type="EMBL" id="CAJEWN010000250">
    <property type="protein sequence ID" value="CAD2175215.1"/>
    <property type="molecule type" value="Genomic_DNA"/>
</dbReference>
<dbReference type="SUPFAM" id="SSF46689">
    <property type="entry name" value="Homeodomain-like"/>
    <property type="match status" value="1"/>
</dbReference>
<reference evidence="7 8" key="1">
    <citation type="submission" date="2020-08" db="EMBL/GenBank/DDBJ databases">
        <authorList>
            <person name="Koutsovoulos G."/>
            <person name="Danchin GJ E."/>
        </authorList>
    </citation>
    <scope>NUCLEOTIDE SEQUENCE [LARGE SCALE GENOMIC DNA]</scope>
</reference>
<feature type="domain" description="Homeobox" evidence="6">
    <location>
        <begin position="244"/>
        <end position="307"/>
    </location>
</feature>
<protein>
    <recommendedName>
        <fullName evidence="6">Homeobox domain-containing protein</fullName>
    </recommendedName>
</protein>
<evidence type="ECO:0000256" key="5">
    <source>
        <dbReference type="PROSITE-ProRule" id="PRU00108"/>
    </source>
</evidence>
<dbReference type="SMART" id="SM00389">
    <property type="entry name" value="HOX"/>
    <property type="match status" value="1"/>
</dbReference>
<comment type="subcellular location">
    <subcellularLocation>
        <location evidence="1 5">Nucleus</location>
    </subcellularLocation>
</comment>
<dbReference type="GO" id="GO:0000981">
    <property type="term" value="F:DNA-binding transcription factor activity, RNA polymerase II-specific"/>
    <property type="evidence" value="ECO:0007669"/>
    <property type="project" value="InterPro"/>
</dbReference>
<evidence type="ECO:0000256" key="1">
    <source>
        <dbReference type="ARBA" id="ARBA00004123"/>
    </source>
</evidence>